<dbReference type="InterPro" id="IPR021835">
    <property type="entry name" value="DUF3427"/>
</dbReference>
<dbReference type="InterPro" id="IPR025202">
    <property type="entry name" value="PLD-like_dom"/>
</dbReference>
<dbReference type="PROSITE" id="PS51194">
    <property type="entry name" value="HELICASE_CTER"/>
    <property type="match status" value="1"/>
</dbReference>
<dbReference type="SUPFAM" id="SSF56024">
    <property type="entry name" value="Phospholipase D/nuclease"/>
    <property type="match status" value="1"/>
</dbReference>
<dbReference type="InterPro" id="IPR027417">
    <property type="entry name" value="P-loop_NTPase"/>
</dbReference>
<dbReference type="Gene3D" id="3.30.870.10">
    <property type="entry name" value="Endonuclease Chain A"/>
    <property type="match status" value="1"/>
</dbReference>
<dbReference type="InterPro" id="IPR014001">
    <property type="entry name" value="Helicase_ATP-bd"/>
</dbReference>
<dbReference type="CDD" id="cd18032">
    <property type="entry name" value="DEXHc_RE_I_III_res"/>
    <property type="match status" value="1"/>
</dbReference>
<dbReference type="Pfam" id="PF11907">
    <property type="entry name" value="DUF3427"/>
    <property type="match status" value="1"/>
</dbReference>
<organism evidence="3 4">
    <name type="scientific">Kineococcus gynurae</name>
    <dbReference type="NCBI Taxonomy" id="452979"/>
    <lineage>
        <taxon>Bacteria</taxon>
        <taxon>Bacillati</taxon>
        <taxon>Actinomycetota</taxon>
        <taxon>Actinomycetes</taxon>
        <taxon>Kineosporiales</taxon>
        <taxon>Kineosporiaceae</taxon>
        <taxon>Kineococcus</taxon>
    </lineage>
</organism>
<dbReference type="InterPro" id="IPR006935">
    <property type="entry name" value="Helicase/UvrB_N"/>
</dbReference>
<feature type="domain" description="Helicase ATP-binding" evidence="1">
    <location>
        <begin position="325"/>
        <end position="484"/>
    </location>
</feature>
<keyword evidence="4" id="KW-1185">Reference proteome</keyword>
<evidence type="ECO:0000259" key="2">
    <source>
        <dbReference type="PROSITE" id="PS51194"/>
    </source>
</evidence>
<dbReference type="InterPro" id="IPR052511">
    <property type="entry name" value="ATP-dep_Helicase"/>
</dbReference>
<comment type="caution">
    <text evidence="3">The sequence shown here is derived from an EMBL/GenBank/DDBJ whole genome shotgun (WGS) entry which is preliminary data.</text>
</comment>
<accession>A0ABV5LX06</accession>
<dbReference type="EMBL" id="JBHMDM010000007">
    <property type="protein sequence ID" value="MFB9378633.1"/>
    <property type="molecule type" value="Genomic_DNA"/>
</dbReference>
<dbReference type="SUPFAM" id="SSF52540">
    <property type="entry name" value="P-loop containing nucleoside triphosphate hydrolases"/>
    <property type="match status" value="1"/>
</dbReference>
<evidence type="ECO:0000313" key="4">
    <source>
        <dbReference type="Proteomes" id="UP001589748"/>
    </source>
</evidence>
<dbReference type="SMART" id="SM00487">
    <property type="entry name" value="DEXDc"/>
    <property type="match status" value="1"/>
</dbReference>
<dbReference type="Gene3D" id="3.40.50.300">
    <property type="entry name" value="P-loop containing nucleotide triphosphate hydrolases"/>
    <property type="match status" value="2"/>
</dbReference>
<proteinExistence type="predicted"/>
<gene>
    <name evidence="3" type="ORF">ACFFVI_16845</name>
</gene>
<dbReference type="Pfam" id="PF13091">
    <property type="entry name" value="PLDc_2"/>
    <property type="match status" value="1"/>
</dbReference>
<dbReference type="InterPro" id="IPR001650">
    <property type="entry name" value="Helicase_C-like"/>
</dbReference>
<evidence type="ECO:0000259" key="1">
    <source>
        <dbReference type="PROSITE" id="PS51192"/>
    </source>
</evidence>
<dbReference type="PROSITE" id="PS51192">
    <property type="entry name" value="HELICASE_ATP_BIND_1"/>
    <property type="match status" value="1"/>
</dbReference>
<feature type="domain" description="Helicase C-terminal" evidence="2">
    <location>
        <begin position="540"/>
        <end position="692"/>
    </location>
</feature>
<reference evidence="3 4" key="1">
    <citation type="submission" date="2024-09" db="EMBL/GenBank/DDBJ databases">
        <authorList>
            <person name="Sun Q."/>
            <person name="Mori K."/>
        </authorList>
    </citation>
    <scope>NUCLEOTIDE SEQUENCE [LARGE SCALE GENOMIC DNA]</scope>
    <source>
        <strain evidence="3 4">TISTR 1856</strain>
    </source>
</reference>
<sequence length="1043" mass="115354">MSDALPPGAYEELLTRRVASLLDGSELRAELAEVGSAAAPDVLARHVAAATRRVLGGVDPARRAEVVNRMLDALGADTQDLVDGAVTGTVREVRALRRNGLGQDWPHSRPVTPLSEVSLLTNGHGEPGLGSELRGELASADSVDLLCAFVRWYGLSVIEAPLTELAERGVPFRVITTTYCGATERRALDELVRRFGARVKVRYEAQSTKLHAKAWLFRRGSGFDTGYVGSSNLSRSALVDGLEWNVRISAVSTPTLVRKFEATFDTYWNDRAFTDYDPDRDGDQLDRALVEQGGGPRTTLVVPVSGLDVEPRPHQVEILEALERERVVHDRHRNLVVAATGTGKTVVAALDYRRLRDETSEAAGGPPTLLFVAHRREILEQALRTYREVLKDGSFGELHVGDQRASRWRHVFASVQSFSVSRLAELSPTRFDVVVVDEFHHAEAGSYRRVLNHLRPRELLGLTATPERTDGVDVREFFDGRTAHELRLWTALEADLLCPFHYFGVNDETDLTRVAFERGAYDVAGLSAVYTGNDARTRLILEQLRHRVPDVTLMRALGFCVSVDHAEYMARMFTEAGIPSRAVHGSTPAADRRRAFDDLRSGEVRCLFAVDLLNEGVDVPDVDTLLLLRPTQSATVFLQQLGRGLRRAPGKAVLIVLDFIGQHRAEYRFDVRYRALTGTSRTQLERQVEAGFPYLPPGSQLVLDPVSRARVLDNIRRSLRLAKRELLTDVRSYVVDGAAPTLQDYLDAAGREVGDVYRKKGTYGGWIPLLREAGAPTPSGGPDEDQLLKKVSALVHVDDADRARVYARLAGPDAPAYDELDDRDRRLARMLFFLLWPNRGGFTAYEDGFTHLRRHPAVTREITELMAGAADRARHIPRPLGGRLDAFPLLSHATYRREEILAALDYGNLGRGVANHVGGVAWCPGAATDALLINLVKDERAFSPTTMYRDYAISSTLFHWESQNATAPETLTGERYRQHEAQGSSVVLFTRGAPTGEFGTEPFACLGAARYVEHRGERPMAITWQLERAMPADVLRAASAAAA</sequence>
<dbReference type="Pfam" id="PF04851">
    <property type="entry name" value="ResIII"/>
    <property type="match status" value="1"/>
</dbReference>
<dbReference type="SMART" id="SM00490">
    <property type="entry name" value="HELICc"/>
    <property type="match status" value="1"/>
</dbReference>
<name>A0ABV5LX06_9ACTN</name>
<dbReference type="Pfam" id="PF00271">
    <property type="entry name" value="Helicase_C"/>
    <property type="match status" value="1"/>
</dbReference>
<evidence type="ECO:0000313" key="3">
    <source>
        <dbReference type="EMBL" id="MFB9378633.1"/>
    </source>
</evidence>
<protein>
    <submittedName>
        <fullName evidence="3">DUF3427 domain-containing protein</fullName>
    </submittedName>
</protein>
<dbReference type="PANTHER" id="PTHR47962:SF7">
    <property type="entry name" value="MITOCHONDRIAL ATP-DEPENDENT HELICASE IRC3-RELATED"/>
    <property type="match status" value="1"/>
</dbReference>
<dbReference type="RefSeq" id="WP_380136673.1">
    <property type="nucleotide sequence ID" value="NZ_JBHLUI010000008.1"/>
</dbReference>
<dbReference type="PANTHER" id="PTHR47962">
    <property type="entry name" value="ATP-DEPENDENT HELICASE LHR-RELATED-RELATED"/>
    <property type="match status" value="1"/>
</dbReference>
<dbReference type="Proteomes" id="UP001589748">
    <property type="component" value="Unassembled WGS sequence"/>
</dbReference>
<dbReference type="CDD" id="cd18799">
    <property type="entry name" value="SF2_C_EcoAI-like"/>
    <property type="match status" value="1"/>
</dbReference>